<name>A0A1G6QGF1_9ACTN</name>
<keyword evidence="2" id="KW-0812">Transmembrane</keyword>
<dbReference type="SUPFAM" id="SSF52200">
    <property type="entry name" value="Toll/Interleukin receptor TIR domain"/>
    <property type="match status" value="1"/>
</dbReference>
<dbReference type="STRING" id="1190417.SAMN05660690_2868"/>
<evidence type="ECO:0000313" key="4">
    <source>
        <dbReference type="EMBL" id="SDC90757.1"/>
    </source>
</evidence>
<reference evidence="5" key="1">
    <citation type="submission" date="2016-10" db="EMBL/GenBank/DDBJ databases">
        <authorList>
            <person name="Varghese N."/>
            <person name="Submissions S."/>
        </authorList>
    </citation>
    <scope>NUCLEOTIDE SEQUENCE [LARGE SCALE GENOMIC DNA]</scope>
    <source>
        <strain evidence="5">DSM 45421</strain>
    </source>
</reference>
<proteinExistence type="predicted"/>
<feature type="compositionally biased region" description="Acidic residues" evidence="1">
    <location>
        <begin position="200"/>
        <end position="209"/>
    </location>
</feature>
<dbReference type="InterPro" id="IPR000157">
    <property type="entry name" value="TIR_dom"/>
</dbReference>
<dbReference type="AlphaFoldDB" id="A0A1G6QGF1"/>
<evidence type="ECO:0000256" key="1">
    <source>
        <dbReference type="SAM" id="MobiDB-lite"/>
    </source>
</evidence>
<dbReference type="InterPro" id="IPR035897">
    <property type="entry name" value="Toll_tir_struct_dom_sf"/>
</dbReference>
<feature type="domain" description="TIR" evidence="3">
    <location>
        <begin position="3"/>
        <end position="143"/>
    </location>
</feature>
<evidence type="ECO:0000256" key="2">
    <source>
        <dbReference type="SAM" id="Phobius"/>
    </source>
</evidence>
<gene>
    <name evidence="4" type="ORF">SAMN05660690_2868</name>
</gene>
<evidence type="ECO:0000259" key="3">
    <source>
        <dbReference type="Pfam" id="PF13676"/>
    </source>
</evidence>
<dbReference type="Proteomes" id="UP000199416">
    <property type="component" value="Unassembled WGS sequence"/>
</dbReference>
<dbReference type="GO" id="GO:0007165">
    <property type="term" value="P:signal transduction"/>
    <property type="evidence" value="ECO:0007669"/>
    <property type="project" value="InterPro"/>
</dbReference>
<feature type="region of interest" description="Disordered" evidence="1">
    <location>
        <begin position="187"/>
        <end position="234"/>
    </location>
</feature>
<keyword evidence="2" id="KW-1133">Transmembrane helix</keyword>
<sequence>MRIFLSYRRSDVGGYAGRLADGLRGGVGADNVFQDVLTIAPGEDYTAVIDRALDDSDVLLAVIGPGWLTATAPDGSARLAQADDYVRLEVVRALDRGVRVVPVLVGGARLPAAGELPEDLRRLAQRQAVVLRDESWHQDVDGLLRSLRGEAAAPTGRRRRRGPVLLAVAVLLVVLGAGAWWLARPAGGGGGDPAAATETATEEDSEEDIASCTPPAGDGWSTLPLSADPTGEEQVDGGRLDFAVAAAHWRADRAAWQVVLETSMTADVPEGAYHGSWRYDSLVVGQRAFPPTCFSPTPDFVDPDTVGDALVGFDVTCEPAGYVELRLEDDADRIDVTPPDLGPGDC</sequence>
<dbReference type="Gene3D" id="3.40.50.10140">
    <property type="entry name" value="Toll/interleukin-1 receptor homology (TIR) domain"/>
    <property type="match status" value="1"/>
</dbReference>
<keyword evidence="5" id="KW-1185">Reference proteome</keyword>
<keyword evidence="2" id="KW-0472">Membrane</keyword>
<organism evidence="4 5">
    <name type="scientific">Geodermatophilus telluris</name>
    <dbReference type="NCBI Taxonomy" id="1190417"/>
    <lineage>
        <taxon>Bacteria</taxon>
        <taxon>Bacillati</taxon>
        <taxon>Actinomycetota</taxon>
        <taxon>Actinomycetes</taxon>
        <taxon>Geodermatophilales</taxon>
        <taxon>Geodermatophilaceae</taxon>
        <taxon>Geodermatophilus</taxon>
    </lineage>
</organism>
<protein>
    <submittedName>
        <fullName evidence="4">TIR domain-containing protein</fullName>
    </submittedName>
</protein>
<dbReference type="OrthoDB" id="3654490at2"/>
<evidence type="ECO:0000313" key="5">
    <source>
        <dbReference type="Proteomes" id="UP000199416"/>
    </source>
</evidence>
<feature type="transmembrane region" description="Helical" evidence="2">
    <location>
        <begin position="164"/>
        <end position="183"/>
    </location>
</feature>
<dbReference type="Pfam" id="PF13676">
    <property type="entry name" value="TIR_2"/>
    <property type="match status" value="1"/>
</dbReference>
<dbReference type="EMBL" id="FMZF01000004">
    <property type="protein sequence ID" value="SDC90757.1"/>
    <property type="molecule type" value="Genomic_DNA"/>
</dbReference>
<dbReference type="RefSeq" id="WP_139173653.1">
    <property type="nucleotide sequence ID" value="NZ_FMZF01000004.1"/>
</dbReference>
<accession>A0A1G6QGF1</accession>